<evidence type="ECO:0000313" key="3">
    <source>
        <dbReference type="Proteomes" id="UP000194266"/>
    </source>
</evidence>
<reference evidence="2 3" key="1">
    <citation type="submission" date="2016-12" db="EMBL/GenBank/DDBJ databases">
        <title>Genome Mining:The Detection of Biosynthetic Gene Clusters to Aid in the Expression of Curamycin A produced by Streptomyces sp. strain CZA14.</title>
        <authorList>
            <person name="Durrell K.A."/>
            <person name="Kirby B.M."/>
            <person name="Khan W."/>
            <person name="Mthethwa T."/>
            <person name="Le Roes-Hill M."/>
        </authorList>
    </citation>
    <scope>NUCLEOTIDE SEQUENCE [LARGE SCALE GENOMIC DNA]</scope>
    <source>
        <strain evidence="2 3">CZA14</strain>
    </source>
</reference>
<keyword evidence="3" id="KW-1185">Reference proteome</keyword>
<gene>
    <name evidence="2" type="ORF">OQI_28510</name>
</gene>
<organism evidence="2 3">
    <name type="scientific">Streptomyces pharetrae CZA14</name>
    <dbReference type="NCBI Taxonomy" id="1144883"/>
    <lineage>
        <taxon>Bacteria</taxon>
        <taxon>Bacillati</taxon>
        <taxon>Actinomycetota</taxon>
        <taxon>Actinomycetes</taxon>
        <taxon>Kitasatosporales</taxon>
        <taxon>Streptomycetaceae</taxon>
        <taxon>Streptomyces</taxon>
    </lineage>
</organism>
<evidence type="ECO:0000313" key="2">
    <source>
        <dbReference type="EMBL" id="OSZ57211.1"/>
    </source>
</evidence>
<accession>A0ABX3YC50</accession>
<evidence type="ECO:0000259" key="1">
    <source>
        <dbReference type="Pfam" id="PF12770"/>
    </source>
</evidence>
<sequence>MGELHPELRAAVRKAMAAPDEGAPFLYTPPEAVLDRGTHAKMAGLLHDHRERLTVEQAGRAGDTGAGSGSDVLDVVYLVACYYFARYRHVPDAEKDWNRHACTFLFGIVHAVRPETVPQPLRGHFAQEPPAVVPPYEIMHAVGSALRLGSVPVRDRDGVLQATALLLWAREEARGSASAPHIAFNAGSALTELAEVGGDEGDPERTRAAGLQLMREAIAALPPEDPARQQMLLILMGTQAAAPPPRHPEGSVAAEWFQYMRDGDLDRLDTIIDRLRAAVDAPATGEPARTHRRIELGQALRMRFETEGELADLDGSVSQLTAALTGPLTDDERATAHSFLGLTHLDRYAASGDFAHLEAATEAVRHPSVARATASPAHAQRLTNLAAVLTARFDAWGDVTELDEAVRHLEYAVSATPPGQHDRPVMLIKLAVALWKRGLRTARDTDLDAAESLLRQVAGEPSDTGPSQQLARWELGKLLRTRGLSRNAVGDLVEAVTQYRTTALAATQDVRTRVACAALWGVTCMTLGDRDQARTAFGVALADLLPKLTGRSLGRASQEVRLREVSSLATTAAAVEIAAGRPREALIRLEQGRGVLLAQGLHLRGRHDDLRAASPELARRYERVCAELIAPQRDPGQRRAAAAEFDRLVAQIRALPGFGRFHRPPDWARLKTAAAHGPVAVINVSPLGCDALVLRRRLHRTVVEAVPLSGVTHEEIEQRAEAFHTSVRTLAAPGVLGGERFAADQQMKGTLRWLGERIVAPVLARLGHDRPPGPGEVPPRLWWCPTGVLSLLPLHAALLEGEGEPGSVYTHDRVVSSYVPTLGSLLHARDTPAPGAGRTSLVAVAVDAGGPHPPLDTLDDELTATRLLPGPRAELRDADATPGSVLAALRTHTHAHLACHGVRDPADPSHSRLLLHGGDLALRELAAERLPHAEFAFLSACHSAAPGKELADEVISVASAFQLCGYRQVIGSLWTVDDRMAPVLAREVYRQLGTPGAPDAAHALHRAITTLRGHERYREPLFWASVVHSGP</sequence>
<dbReference type="InterPro" id="IPR011990">
    <property type="entry name" value="TPR-like_helical_dom_sf"/>
</dbReference>
<dbReference type="Proteomes" id="UP000194266">
    <property type="component" value="Unassembled WGS sequence"/>
</dbReference>
<dbReference type="Pfam" id="PF12770">
    <property type="entry name" value="CHAT"/>
    <property type="match status" value="1"/>
</dbReference>
<feature type="domain" description="CHAT" evidence="1">
    <location>
        <begin position="750"/>
        <end position="1030"/>
    </location>
</feature>
<dbReference type="EMBL" id="MRYD01000211">
    <property type="protein sequence ID" value="OSZ57211.1"/>
    <property type="molecule type" value="Genomic_DNA"/>
</dbReference>
<protein>
    <recommendedName>
        <fullName evidence="1">CHAT domain-containing protein</fullName>
    </recommendedName>
</protein>
<name>A0ABX3YC50_9ACTN</name>
<comment type="caution">
    <text evidence="2">The sequence shown here is derived from an EMBL/GenBank/DDBJ whole genome shotgun (WGS) entry which is preliminary data.</text>
</comment>
<proteinExistence type="predicted"/>
<dbReference type="Gene3D" id="1.25.40.10">
    <property type="entry name" value="Tetratricopeptide repeat domain"/>
    <property type="match status" value="1"/>
</dbReference>
<dbReference type="InterPro" id="IPR024983">
    <property type="entry name" value="CHAT_dom"/>
</dbReference>